<keyword evidence="2 4" id="KW-0238">DNA-binding</keyword>
<dbReference type="PANTHER" id="PTHR30055">
    <property type="entry name" value="HTH-TYPE TRANSCRIPTIONAL REGULATOR RUTR"/>
    <property type="match status" value="1"/>
</dbReference>
<evidence type="ECO:0000256" key="4">
    <source>
        <dbReference type="PROSITE-ProRule" id="PRU00335"/>
    </source>
</evidence>
<sequence>MKRDAEQTRQRILDISGRLFAEQGYAGTTIADIARELGTTTAALYYHFKSKVDILDSLLATPLAAYTKLSLP</sequence>
<dbReference type="SUPFAM" id="SSF46689">
    <property type="entry name" value="Homeodomain-like"/>
    <property type="match status" value="1"/>
</dbReference>
<evidence type="ECO:0000259" key="5">
    <source>
        <dbReference type="PROSITE" id="PS50977"/>
    </source>
</evidence>
<dbReference type="InterPro" id="IPR009057">
    <property type="entry name" value="Homeodomain-like_sf"/>
</dbReference>
<evidence type="ECO:0000256" key="2">
    <source>
        <dbReference type="ARBA" id="ARBA00023125"/>
    </source>
</evidence>
<keyword evidence="1" id="KW-0805">Transcription regulation</keyword>
<organism evidence="6 7">
    <name type="scientific">Kibdelosporangium lantanae</name>
    <dbReference type="NCBI Taxonomy" id="1497396"/>
    <lineage>
        <taxon>Bacteria</taxon>
        <taxon>Bacillati</taxon>
        <taxon>Actinomycetota</taxon>
        <taxon>Actinomycetes</taxon>
        <taxon>Pseudonocardiales</taxon>
        <taxon>Pseudonocardiaceae</taxon>
        <taxon>Kibdelosporangium</taxon>
    </lineage>
</organism>
<dbReference type="InterPro" id="IPR001647">
    <property type="entry name" value="HTH_TetR"/>
</dbReference>
<feature type="DNA-binding region" description="H-T-H motif" evidence="4">
    <location>
        <begin position="29"/>
        <end position="48"/>
    </location>
</feature>
<evidence type="ECO:0000313" key="6">
    <source>
        <dbReference type="EMBL" id="MFD1052660.1"/>
    </source>
</evidence>
<name>A0ABW3MTV9_9PSEU</name>
<keyword evidence="7" id="KW-1185">Reference proteome</keyword>
<feature type="domain" description="HTH tetR-type" evidence="5">
    <location>
        <begin position="6"/>
        <end position="66"/>
    </location>
</feature>
<dbReference type="Proteomes" id="UP001597045">
    <property type="component" value="Unassembled WGS sequence"/>
</dbReference>
<reference evidence="7" key="1">
    <citation type="journal article" date="2019" name="Int. J. Syst. Evol. Microbiol.">
        <title>The Global Catalogue of Microorganisms (GCM) 10K type strain sequencing project: providing services to taxonomists for standard genome sequencing and annotation.</title>
        <authorList>
            <consortium name="The Broad Institute Genomics Platform"/>
            <consortium name="The Broad Institute Genome Sequencing Center for Infectious Disease"/>
            <person name="Wu L."/>
            <person name="Ma J."/>
        </authorList>
    </citation>
    <scope>NUCLEOTIDE SEQUENCE [LARGE SCALE GENOMIC DNA]</scope>
    <source>
        <strain evidence="7">JCM 31486</strain>
    </source>
</reference>
<dbReference type="InterPro" id="IPR050109">
    <property type="entry name" value="HTH-type_TetR-like_transc_reg"/>
</dbReference>
<evidence type="ECO:0000256" key="3">
    <source>
        <dbReference type="ARBA" id="ARBA00023163"/>
    </source>
</evidence>
<dbReference type="Pfam" id="PF00440">
    <property type="entry name" value="TetR_N"/>
    <property type="match status" value="1"/>
</dbReference>
<keyword evidence="3" id="KW-0804">Transcription</keyword>
<proteinExistence type="predicted"/>
<dbReference type="PRINTS" id="PR00455">
    <property type="entry name" value="HTHTETR"/>
</dbReference>
<evidence type="ECO:0000313" key="7">
    <source>
        <dbReference type="Proteomes" id="UP001597045"/>
    </source>
</evidence>
<accession>A0ABW3MTV9</accession>
<protein>
    <submittedName>
        <fullName evidence="6">TetR family transcriptional regulator</fullName>
    </submittedName>
</protein>
<dbReference type="EMBL" id="JBHTIS010004623">
    <property type="protein sequence ID" value="MFD1052660.1"/>
    <property type="molecule type" value="Genomic_DNA"/>
</dbReference>
<dbReference type="Gene3D" id="1.10.357.10">
    <property type="entry name" value="Tetracycline Repressor, domain 2"/>
    <property type="match status" value="1"/>
</dbReference>
<evidence type="ECO:0000256" key="1">
    <source>
        <dbReference type="ARBA" id="ARBA00023015"/>
    </source>
</evidence>
<gene>
    <name evidence="6" type="ORF">ACFQ1S_47225</name>
</gene>
<dbReference type="PANTHER" id="PTHR30055:SF234">
    <property type="entry name" value="HTH-TYPE TRANSCRIPTIONAL REGULATOR BETI"/>
    <property type="match status" value="1"/>
</dbReference>
<comment type="caution">
    <text evidence="6">The sequence shown here is derived from an EMBL/GenBank/DDBJ whole genome shotgun (WGS) entry which is preliminary data.</text>
</comment>
<dbReference type="PROSITE" id="PS50977">
    <property type="entry name" value="HTH_TETR_2"/>
    <property type="match status" value="1"/>
</dbReference>